<dbReference type="STRING" id="303698.A0A1V6TYH6"/>
<accession>A0A1V6TYH6</accession>
<evidence type="ECO:0008006" key="3">
    <source>
        <dbReference type="Google" id="ProtNLM"/>
    </source>
</evidence>
<protein>
    <recommendedName>
        <fullName evidence="3">Transcription factor domain-containing protein</fullName>
    </recommendedName>
</protein>
<dbReference type="OrthoDB" id="5244761at2759"/>
<dbReference type="InterPro" id="IPR053181">
    <property type="entry name" value="EcdB-like_regulator"/>
</dbReference>
<sequence>MADLNRDSRARKASSKRSIMINGGIYGNFFQSPEVIPGLSLYIFATVILGQVQVGVKLEHAQAFLLAALYSNQICHPLQAHSWIWQASRACQILIRPGRYEMLEARITQDLVNFVYWSCVQLENEFLAEIDFPESGLSDSESRISQPSGKVILDQPNNLSASKLSKNAEQFRHHGSSVVQNDLEMSLFRWRKSLPRALQWQDAHPPTTYVNAARLRAKYYDMLHLIYRPTLFHVLHCGQTDVPKTSVGKPSVDLSMKSSSVRQIPLDLSSVRTQSMIEPSSPVRRDWKSPTVSAHELTGQHYRSCKICVESAILSAKAFDGIEDRLVLSNIFATAHAQFRKMLVLSAVYDSPIHHLVEGSILEPLLERTIRFLLRNGSISPTLRADARILSEIHERIFEGALSDI</sequence>
<reference evidence="2" key="1">
    <citation type="journal article" date="2017" name="Nat. Microbiol.">
        <title>Global analysis of biosynthetic gene clusters reveals vast potential of secondary metabolite production in Penicillium species.</title>
        <authorList>
            <person name="Nielsen J.C."/>
            <person name="Grijseels S."/>
            <person name="Prigent S."/>
            <person name="Ji B."/>
            <person name="Dainat J."/>
            <person name="Nielsen K.F."/>
            <person name="Frisvad J.C."/>
            <person name="Workman M."/>
            <person name="Nielsen J."/>
        </authorList>
    </citation>
    <scope>NUCLEOTIDE SEQUENCE [LARGE SCALE GENOMIC DNA]</scope>
    <source>
        <strain evidence="2">IBT 24891</strain>
    </source>
</reference>
<keyword evidence="2" id="KW-1185">Reference proteome</keyword>
<proteinExistence type="predicted"/>
<dbReference type="PANTHER" id="PTHR47785">
    <property type="entry name" value="ZN(II)2CYS6 TRANSCRIPTION FACTOR (EUROFUNG)-RELATED-RELATED"/>
    <property type="match status" value="1"/>
</dbReference>
<gene>
    <name evidence="1" type="ORF">PENSTE_c001G00821</name>
</gene>
<dbReference type="AlphaFoldDB" id="A0A1V6TYH6"/>
<organism evidence="1 2">
    <name type="scientific">Penicillium steckii</name>
    <dbReference type="NCBI Taxonomy" id="303698"/>
    <lineage>
        <taxon>Eukaryota</taxon>
        <taxon>Fungi</taxon>
        <taxon>Dikarya</taxon>
        <taxon>Ascomycota</taxon>
        <taxon>Pezizomycotina</taxon>
        <taxon>Eurotiomycetes</taxon>
        <taxon>Eurotiomycetidae</taxon>
        <taxon>Eurotiales</taxon>
        <taxon>Aspergillaceae</taxon>
        <taxon>Penicillium</taxon>
    </lineage>
</organism>
<dbReference type="CDD" id="cd12148">
    <property type="entry name" value="fungal_TF_MHR"/>
    <property type="match status" value="1"/>
</dbReference>
<dbReference type="PANTHER" id="PTHR47785:SF4">
    <property type="entry name" value="ZN(II)2CYS6 TRANSCRIPTION FACTOR (EUROFUNG)"/>
    <property type="match status" value="1"/>
</dbReference>
<comment type="caution">
    <text evidence="1">The sequence shown here is derived from an EMBL/GenBank/DDBJ whole genome shotgun (WGS) entry which is preliminary data.</text>
</comment>
<evidence type="ECO:0000313" key="2">
    <source>
        <dbReference type="Proteomes" id="UP000191285"/>
    </source>
</evidence>
<name>A0A1V6TYH6_9EURO</name>
<dbReference type="EMBL" id="MLKD01000001">
    <property type="protein sequence ID" value="OQE31397.1"/>
    <property type="molecule type" value="Genomic_DNA"/>
</dbReference>
<evidence type="ECO:0000313" key="1">
    <source>
        <dbReference type="EMBL" id="OQE31397.1"/>
    </source>
</evidence>
<dbReference type="Proteomes" id="UP000191285">
    <property type="component" value="Unassembled WGS sequence"/>
</dbReference>